<keyword evidence="3" id="KW-1185">Reference proteome</keyword>
<evidence type="ECO:0008006" key="4">
    <source>
        <dbReference type="Google" id="ProtNLM"/>
    </source>
</evidence>
<dbReference type="Proteomes" id="UP000319210">
    <property type="component" value="Unassembled WGS sequence"/>
</dbReference>
<accession>A0A4Y3QZ21</accession>
<sequence>MAERMRSTEHGLNVAKQAIENAYDGVDNVVRSVFQSRNQLASAWTGQAAAGFDGAIAAWIEKVDKLKTEMEEMGLKLHATRNEFEALEDEQSRKAVQWADAMSGNRSS</sequence>
<name>A0A4Y3QZ21_STRCI</name>
<keyword evidence="1" id="KW-0175">Coiled coil</keyword>
<feature type="coiled-coil region" evidence="1">
    <location>
        <begin position="56"/>
        <end position="90"/>
    </location>
</feature>
<evidence type="ECO:0000313" key="3">
    <source>
        <dbReference type="Proteomes" id="UP000319210"/>
    </source>
</evidence>
<comment type="caution">
    <text evidence="2">The sequence shown here is derived from an EMBL/GenBank/DDBJ whole genome shotgun (WGS) entry which is preliminary data.</text>
</comment>
<dbReference type="Pfam" id="PF06013">
    <property type="entry name" value="WXG100"/>
    <property type="match status" value="1"/>
</dbReference>
<reference evidence="2 3" key="1">
    <citation type="submission" date="2019-06" db="EMBL/GenBank/DDBJ databases">
        <title>Whole genome shotgun sequence of Streptomyces cacaoi subsp. cacaoi NBRC 12748.</title>
        <authorList>
            <person name="Hosoyama A."/>
            <person name="Uohara A."/>
            <person name="Ohji S."/>
            <person name="Ichikawa N."/>
        </authorList>
    </citation>
    <scope>NUCLEOTIDE SEQUENCE [LARGE SCALE GENOMIC DNA]</scope>
    <source>
        <strain evidence="2 3">NBRC 12748</strain>
    </source>
</reference>
<proteinExistence type="predicted"/>
<evidence type="ECO:0000313" key="2">
    <source>
        <dbReference type="EMBL" id="GEB49170.1"/>
    </source>
</evidence>
<dbReference type="InterPro" id="IPR036689">
    <property type="entry name" value="ESAT-6-like_sf"/>
</dbReference>
<gene>
    <name evidence="2" type="ORF">SCA03_17210</name>
</gene>
<dbReference type="InterPro" id="IPR010310">
    <property type="entry name" value="T7SS_ESAT-6-like"/>
</dbReference>
<organism evidence="2 3">
    <name type="scientific">Streptomyces cacaoi</name>
    <dbReference type="NCBI Taxonomy" id="1898"/>
    <lineage>
        <taxon>Bacteria</taxon>
        <taxon>Bacillati</taxon>
        <taxon>Actinomycetota</taxon>
        <taxon>Actinomycetes</taxon>
        <taxon>Kitasatosporales</taxon>
        <taxon>Streptomycetaceae</taxon>
        <taxon>Streptomyces</taxon>
    </lineage>
</organism>
<dbReference type="RefSeq" id="WP_030883821.1">
    <property type="nucleotide sequence ID" value="NZ_BJMM01000006.1"/>
</dbReference>
<dbReference type="Gene3D" id="1.10.287.1060">
    <property type="entry name" value="ESAT-6-like"/>
    <property type="match status" value="1"/>
</dbReference>
<protein>
    <recommendedName>
        <fullName evidence="4">ESAT-6-like protein</fullName>
    </recommendedName>
</protein>
<dbReference type="EMBL" id="BJMM01000006">
    <property type="protein sequence ID" value="GEB49170.1"/>
    <property type="molecule type" value="Genomic_DNA"/>
</dbReference>
<dbReference type="AlphaFoldDB" id="A0A4Y3QZ21"/>
<evidence type="ECO:0000256" key="1">
    <source>
        <dbReference type="SAM" id="Coils"/>
    </source>
</evidence>
<dbReference type="SUPFAM" id="SSF140453">
    <property type="entry name" value="EsxAB dimer-like"/>
    <property type="match status" value="1"/>
</dbReference>